<accession>A0A7S4JK67</accession>
<keyword evidence="2" id="KW-0926">Vacuole</keyword>
<dbReference type="Pfam" id="PF09359">
    <property type="entry name" value="VTC"/>
    <property type="match status" value="1"/>
</dbReference>
<proteinExistence type="predicted"/>
<protein>
    <recommendedName>
        <fullName evidence="7">SPX domain-containing protein</fullName>
    </recommendedName>
</protein>
<keyword evidence="5 6" id="KW-0472">Membrane</keyword>
<dbReference type="CDD" id="cd14447">
    <property type="entry name" value="SPX"/>
    <property type="match status" value="1"/>
</dbReference>
<dbReference type="InterPro" id="IPR042267">
    <property type="entry name" value="VTC_sf"/>
</dbReference>
<dbReference type="InterPro" id="IPR051572">
    <property type="entry name" value="VTC_Complex_Subunit"/>
</dbReference>
<dbReference type="Gene3D" id="3.20.100.30">
    <property type="entry name" value="VTC, catalytic tunnel domain"/>
    <property type="match status" value="1"/>
</dbReference>
<dbReference type="Pfam" id="PF02656">
    <property type="entry name" value="DUF202"/>
    <property type="match status" value="1"/>
</dbReference>
<dbReference type="EMBL" id="HBKR01001095">
    <property type="protein sequence ID" value="CAE2265512.1"/>
    <property type="molecule type" value="Transcribed_RNA"/>
</dbReference>
<dbReference type="InterPro" id="IPR004331">
    <property type="entry name" value="SPX_dom"/>
</dbReference>
<keyword evidence="3 6" id="KW-0812">Transmembrane</keyword>
<dbReference type="PANTHER" id="PTHR46140">
    <property type="entry name" value="VACUOLAR TRANSPORTER CHAPERONE 1-RELATED"/>
    <property type="match status" value="1"/>
</dbReference>
<dbReference type="PROSITE" id="PS51382">
    <property type="entry name" value="SPX"/>
    <property type="match status" value="1"/>
</dbReference>
<dbReference type="InterPro" id="IPR003807">
    <property type="entry name" value="DUF202"/>
</dbReference>
<dbReference type="InterPro" id="IPR018966">
    <property type="entry name" value="VTC_domain"/>
</dbReference>
<dbReference type="PANTHER" id="PTHR46140:SF1">
    <property type="entry name" value="VACUOLAR TRANSPORTER CHAPERONE COMPLEX SUBUNIT 4-RELATED"/>
    <property type="match status" value="1"/>
</dbReference>
<feature type="domain" description="SPX" evidence="7">
    <location>
        <begin position="1"/>
        <end position="137"/>
    </location>
</feature>
<reference evidence="8" key="1">
    <citation type="submission" date="2021-01" db="EMBL/GenBank/DDBJ databases">
        <authorList>
            <person name="Corre E."/>
            <person name="Pelletier E."/>
            <person name="Niang G."/>
            <person name="Scheremetjew M."/>
            <person name="Finn R."/>
            <person name="Kale V."/>
            <person name="Holt S."/>
            <person name="Cochrane G."/>
            <person name="Meng A."/>
            <person name="Brown T."/>
            <person name="Cohen L."/>
        </authorList>
    </citation>
    <scope>NUCLEOTIDE SEQUENCE</scope>
    <source>
        <strain evidence="8">SoJaBio B1-5/56/2</strain>
    </source>
</reference>
<evidence type="ECO:0000256" key="4">
    <source>
        <dbReference type="ARBA" id="ARBA00022989"/>
    </source>
</evidence>
<gene>
    <name evidence="8" type="ORF">NAES01612_LOCUS681</name>
</gene>
<organism evidence="8">
    <name type="scientific">Paramoeba aestuarina</name>
    <dbReference type="NCBI Taxonomy" id="180227"/>
    <lineage>
        <taxon>Eukaryota</taxon>
        <taxon>Amoebozoa</taxon>
        <taxon>Discosea</taxon>
        <taxon>Flabellinia</taxon>
        <taxon>Dactylopodida</taxon>
        <taxon>Paramoebidae</taxon>
        <taxon>Paramoeba</taxon>
    </lineage>
</organism>
<sequence>MKYGKFMEANMVERWRVYYLDYKLVKNVLKDQVRNDTALESFERDFINLVDAELKKVNGFFELTASQLLSELKNFLKIVTKLGYVASSNTLSYEMNRLSNELIELDKFVKVNFDGFIKIMKKHDRMTGQIALPWFRLRLKDQSFHLNKKNFSLLLLKFSSCCAACRRIMGADEQAQDIEEGGAQGFKRNTTKYWVKASDVMAIKTIVAQKLPIFVYQAHTGGAEPTDESALIWSCYYDNPDTMQLYEGRLKKTERATAIRFRVYDGSKTVFVERKTHHESWVKLSSIKERFDLPHQHVYDYTQGKFTDKHYRAYLAGKGKSVAEQDASMGLFNEIQKQIIDWKLKPTMTTKYKRTAYQIPGNATVRISLDEDLTLIKENLEYTEAQPRWRRDYESVPEEDIHRYPYAVLEVKLQTHKGVEAPEWVVDLINSALVEEAAHFSKFIQGCAMLLPERVSLLPKWFPLYLRRFPRTPPNTPQLQLAGPQYKSLSPEENEAIEEESSAQSAFSLLDRVKAAFSYAYELEGKGVVVDMKVEPKTMFANERTFIQWVSFCVILQGIGMAFQSSEHKEGRHGALSILTGEIYVLISFLFILYSFCNFRMRATRINNHQPGNYDDSFGPFFISIALVLAFFLHIFVIVGELSE</sequence>
<evidence type="ECO:0000256" key="1">
    <source>
        <dbReference type="ARBA" id="ARBA00004128"/>
    </source>
</evidence>
<evidence type="ECO:0000256" key="5">
    <source>
        <dbReference type="ARBA" id="ARBA00023136"/>
    </source>
</evidence>
<feature type="transmembrane region" description="Helical" evidence="6">
    <location>
        <begin position="575"/>
        <end position="597"/>
    </location>
</feature>
<evidence type="ECO:0000259" key="7">
    <source>
        <dbReference type="PROSITE" id="PS51382"/>
    </source>
</evidence>
<evidence type="ECO:0000313" key="8">
    <source>
        <dbReference type="EMBL" id="CAE2265512.1"/>
    </source>
</evidence>
<evidence type="ECO:0000256" key="3">
    <source>
        <dbReference type="ARBA" id="ARBA00022692"/>
    </source>
</evidence>
<feature type="transmembrane region" description="Helical" evidence="6">
    <location>
        <begin position="618"/>
        <end position="639"/>
    </location>
</feature>
<dbReference type="AlphaFoldDB" id="A0A7S4JK67"/>
<dbReference type="GO" id="GO:0006799">
    <property type="term" value="P:polyphosphate biosynthetic process"/>
    <property type="evidence" value="ECO:0007669"/>
    <property type="project" value="UniProtKB-ARBA"/>
</dbReference>
<name>A0A7S4JK67_9EUKA</name>
<comment type="subcellular location">
    <subcellularLocation>
        <location evidence="1">Vacuole membrane</location>
        <topology evidence="1">Multi-pass membrane protein</topology>
    </subcellularLocation>
</comment>
<evidence type="ECO:0000256" key="6">
    <source>
        <dbReference type="SAM" id="Phobius"/>
    </source>
</evidence>
<dbReference type="GO" id="GO:0005774">
    <property type="term" value="C:vacuolar membrane"/>
    <property type="evidence" value="ECO:0007669"/>
    <property type="project" value="UniProtKB-SubCell"/>
</dbReference>
<keyword evidence="4 6" id="KW-1133">Transmembrane helix</keyword>
<evidence type="ECO:0000256" key="2">
    <source>
        <dbReference type="ARBA" id="ARBA00022554"/>
    </source>
</evidence>